<comment type="caution">
    <text evidence="1">The sequence shown here is derived from an EMBL/GenBank/DDBJ whole genome shotgun (WGS) entry which is preliminary data.</text>
</comment>
<evidence type="ECO:0000313" key="2">
    <source>
        <dbReference type="Proteomes" id="UP000620327"/>
    </source>
</evidence>
<evidence type="ECO:0000313" key="1">
    <source>
        <dbReference type="EMBL" id="MBC5769808.1"/>
    </source>
</evidence>
<name>A0A923S754_9FIRM</name>
<gene>
    <name evidence="1" type="ORF">H8Z83_05635</name>
</gene>
<protein>
    <submittedName>
        <fullName evidence="1">Uncharacterized protein</fullName>
    </submittedName>
</protein>
<reference evidence="1" key="1">
    <citation type="submission" date="2020-08" db="EMBL/GenBank/DDBJ databases">
        <title>Genome public.</title>
        <authorList>
            <person name="Liu C."/>
            <person name="Sun Q."/>
        </authorList>
    </citation>
    <scope>NUCLEOTIDE SEQUENCE</scope>
    <source>
        <strain evidence="1">BX15</strain>
    </source>
</reference>
<proteinExistence type="predicted"/>
<sequence length="97" mass="11027">MSETKTEGLIYKGHPLRRIDNLIYYGTMADPYIVMMQILESKKENGLDMATKVSLQLQSTNPNVKARDRVVKKGEKSSLYEAMDFASIWLERALAGK</sequence>
<keyword evidence="2" id="KW-1185">Reference proteome</keyword>
<dbReference type="EMBL" id="JACOQI010000003">
    <property type="protein sequence ID" value="MBC5769808.1"/>
    <property type="molecule type" value="Genomic_DNA"/>
</dbReference>
<dbReference type="Proteomes" id="UP000620327">
    <property type="component" value="Unassembled WGS sequence"/>
</dbReference>
<dbReference type="RefSeq" id="WP_187014145.1">
    <property type="nucleotide sequence ID" value="NZ_JACOQI010000003.1"/>
</dbReference>
<accession>A0A923S754</accession>
<organism evidence="1 2">
    <name type="scientific">Dysosmobacter segnis</name>
    <dbReference type="NCBI Taxonomy" id="2763042"/>
    <lineage>
        <taxon>Bacteria</taxon>
        <taxon>Bacillati</taxon>
        <taxon>Bacillota</taxon>
        <taxon>Clostridia</taxon>
        <taxon>Eubacteriales</taxon>
        <taxon>Oscillospiraceae</taxon>
        <taxon>Dysosmobacter</taxon>
    </lineage>
</organism>
<dbReference type="AlphaFoldDB" id="A0A923S754"/>